<dbReference type="GO" id="GO:0032259">
    <property type="term" value="P:methylation"/>
    <property type="evidence" value="ECO:0007669"/>
    <property type="project" value="UniProtKB-KW"/>
</dbReference>
<dbReference type="InterPro" id="IPR051128">
    <property type="entry name" value="EgtD_Methyltrsf_superfamily"/>
</dbReference>
<keyword evidence="1 4" id="KW-0489">Methyltransferase</keyword>
<dbReference type="Proteomes" id="UP000198724">
    <property type="component" value="Unassembled WGS sequence"/>
</dbReference>
<reference evidence="5" key="1">
    <citation type="submission" date="2016-10" db="EMBL/GenBank/DDBJ databases">
        <authorList>
            <person name="Varghese N."/>
            <person name="Submissions S."/>
        </authorList>
    </citation>
    <scope>NUCLEOTIDE SEQUENCE [LARGE SCALE GENOMIC DNA]</scope>
    <source>
        <strain evidence="5">LP51</strain>
    </source>
</reference>
<dbReference type="RefSeq" id="WP_092098304.1">
    <property type="nucleotide sequence ID" value="NZ_FOOT01000001.1"/>
</dbReference>
<dbReference type="Gene3D" id="3.40.50.150">
    <property type="entry name" value="Vaccinia Virus protein VP39"/>
    <property type="match status" value="1"/>
</dbReference>
<gene>
    <name evidence="4" type="ORF">SAMN05421739_101294</name>
</gene>
<dbReference type="AlphaFoldDB" id="A0A1I2MFL2"/>
<dbReference type="InterPro" id="IPR029063">
    <property type="entry name" value="SAM-dependent_MTases_sf"/>
</dbReference>
<dbReference type="Pfam" id="PF10017">
    <property type="entry name" value="Methyltransf_33"/>
    <property type="match status" value="1"/>
</dbReference>
<organism evidence="4 5">
    <name type="scientific">Pontibacter chinhatensis</name>
    <dbReference type="NCBI Taxonomy" id="1436961"/>
    <lineage>
        <taxon>Bacteria</taxon>
        <taxon>Pseudomonadati</taxon>
        <taxon>Bacteroidota</taxon>
        <taxon>Cytophagia</taxon>
        <taxon>Cytophagales</taxon>
        <taxon>Hymenobacteraceae</taxon>
        <taxon>Pontibacter</taxon>
    </lineage>
</organism>
<dbReference type="PANTHER" id="PTHR43397:SF1">
    <property type="entry name" value="ERGOTHIONEINE BIOSYNTHESIS PROTEIN 1"/>
    <property type="match status" value="1"/>
</dbReference>
<dbReference type="OrthoDB" id="5289726at2"/>
<dbReference type="GO" id="GO:0008168">
    <property type="term" value="F:methyltransferase activity"/>
    <property type="evidence" value="ECO:0007669"/>
    <property type="project" value="UniProtKB-KW"/>
</dbReference>
<evidence type="ECO:0000313" key="4">
    <source>
        <dbReference type="EMBL" id="SFF89778.1"/>
    </source>
</evidence>
<evidence type="ECO:0000256" key="2">
    <source>
        <dbReference type="ARBA" id="ARBA00022679"/>
    </source>
</evidence>
<keyword evidence="5" id="KW-1185">Reference proteome</keyword>
<dbReference type="STRING" id="1436961.SAMN05421739_101294"/>
<dbReference type="InterPro" id="IPR017804">
    <property type="entry name" value="MeTrfase_EgtD-like"/>
</dbReference>
<protein>
    <submittedName>
        <fullName evidence="4">Dimethylhistidine N-methyltransferase</fullName>
    </submittedName>
</protein>
<dbReference type="InterPro" id="IPR019257">
    <property type="entry name" value="MeTrfase_dom"/>
</dbReference>
<name>A0A1I2MFL2_9BACT</name>
<keyword evidence="2 4" id="KW-0808">Transferase</keyword>
<accession>A0A1I2MFL2</accession>
<proteinExistence type="predicted"/>
<dbReference type="PANTHER" id="PTHR43397">
    <property type="entry name" value="ERGOTHIONEINE BIOSYNTHESIS PROTEIN 1"/>
    <property type="match status" value="1"/>
</dbReference>
<dbReference type="InterPro" id="IPR035094">
    <property type="entry name" value="EgtD"/>
</dbReference>
<dbReference type="EMBL" id="FOOT01000001">
    <property type="protein sequence ID" value="SFF89778.1"/>
    <property type="molecule type" value="Genomic_DNA"/>
</dbReference>
<dbReference type="PIRSF" id="PIRSF018005">
    <property type="entry name" value="UCP018005"/>
    <property type="match status" value="1"/>
</dbReference>
<evidence type="ECO:0000256" key="1">
    <source>
        <dbReference type="ARBA" id="ARBA00022603"/>
    </source>
</evidence>
<evidence type="ECO:0000313" key="5">
    <source>
        <dbReference type="Proteomes" id="UP000198724"/>
    </source>
</evidence>
<feature type="domain" description="Histidine-specific methyltransferase SAM-dependent" evidence="3">
    <location>
        <begin position="26"/>
        <end position="332"/>
    </location>
</feature>
<evidence type="ECO:0000259" key="3">
    <source>
        <dbReference type="Pfam" id="PF10017"/>
    </source>
</evidence>
<dbReference type="SUPFAM" id="SSF53335">
    <property type="entry name" value="S-adenosyl-L-methionine-dependent methyltransferases"/>
    <property type="match status" value="1"/>
</dbReference>
<sequence>MQINTPTVPMIDLSRAQESSSHTSTFARDVAEGLSTKYKTLPSRYFYDGTGSRLFQQIMDLTEYYLTRSELEVLTQNKESMATQFSQGGSFHLIDLGAGDALKTKLLLQELTTQQRSFDYVPVDISKDAMLELSESLQQELPQLKVEAVVGEYFQALEWLQENKDGRKVVLFLGSNIGNFEAAESITFLQSIRSYLHAGDQLLMGVDLRKDPGIILNAYNDEAGITAAFNLNLLHRINRELGADFNVDQFCHHAIYNPQEGVMRSFLVSKQAQDVHISEAGLTVHFDAWEAIHTENSYKYSIPQVEGLGRQCGFAVDTVFYDKQKGFADVLFSVA</sequence>
<dbReference type="NCBIfam" id="TIGR03438">
    <property type="entry name" value="egtD_ergothio"/>
    <property type="match status" value="1"/>
</dbReference>